<evidence type="ECO:0000256" key="1">
    <source>
        <dbReference type="SAM" id="MobiDB-lite"/>
    </source>
</evidence>
<sequence length="384" mass="39277">MAETHGRTPPNRTLDGYKCCVHALQTVEARLSGLIARCSEHGLAHAAHLDRLPALASFDPFAAPTAAAAGAEIAGANARSQPRASAMPADPRPLRGTRQAMARTSNADRMGNEATASPPPGEGAGQAARGMSTPPPIAATAAGEDAGALITALLRRHTAPRPDPQHLPRLHPTGGTREADGRDTRSAASGLATGPDTRPARVGRLPAAADPAHVRPPAAVQAAPDTTPFYPRTPLRQGEGGWPGSTALHRDRPGRADVPPPDHPADNSLTGSPQLGSDALRQLVGTLFATAPRAGLRPAPAQTAAGQPAGRASGAPALLPQGRAPSRLLGAQDAVLARTPQTTGGTPTQAEHHADAAPSHPGELAAGLERLLREQAWLRGVDLS</sequence>
<feature type="region of interest" description="Disordered" evidence="1">
    <location>
        <begin position="339"/>
        <end position="363"/>
    </location>
</feature>
<protein>
    <submittedName>
        <fullName evidence="2">Uncharacterized protein</fullName>
    </submittedName>
</protein>
<proteinExistence type="predicted"/>
<feature type="region of interest" description="Disordered" evidence="1">
    <location>
        <begin position="159"/>
        <end position="276"/>
    </location>
</feature>
<feature type="compositionally biased region" description="Low complexity" evidence="1">
    <location>
        <begin position="297"/>
        <end position="312"/>
    </location>
</feature>
<organism evidence="2 3">
    <name type="scientific">Thauera mechernichensis</name>
    <dbReference type="NCBI Taxonomy" id="82788"/>
    <lineage>
        <taxon>Bacteria</taxon>
        <taxon>Pseudomonadati</taxon>
        <taxon>Pseudomonadota</taxon>
        <taxon>Betaproteobacteria</taxon>
        <taxon>Rhodocyclales</taxon>
        <taxon>Zoogloeaceae</taxon>
        <taxon>Thauera</taxon>
    </lineage>
</organism>
<comment type="caution">
    <text evidence="2">The sequence shown here is derived from an EMBL/GenBank/DDBJ whole genome shotgun (WGS) entry which is preliminary data.</text>
</comment>
<dbReference type="EMBL" id="JBHTMC010000001">
    <property type="protein sequence ID" value="MFD1262025.1"/>
    <property type="molecule type" value="Genomic_DNA"/>
</dbReference>
<dbReference type="RefSeq" id="WP_277830387.1">
    <property type="nucleotide sequence ID" value="NZ_JARQZE010000001.1"/>
</dbReference>
<feature type="region of interest" description="Disordered" evidence="1">
    <location>
        <begin position="294"/>
        <end position="322"/>
    </location>
</feature>
<feature type="region of interest" description="Disordered" evidence="1">
    <location>
        <begin position="73"/>
        <end position="139"/>
    </location>
</feature>
<accession>A0ABW3WA00</accession>
<dbReference type="Proteomes" id="UP001597158">
    <property type="component" value="Unassembled WGS sequence"/>
</dbReference>
<evidence type="ECO:0000313" key="2">
    <source>
        <dbReference type="EMBL" id="MFD1262025.1"/>
    </source>
</evidence>
<reference evidence="3" key="1">
    <citation type="journal article" date="2019" name="Int. J. Syst. Evol. Microbiol.">
        <title>The Global Catalogue of Microorganisms (GCM) 10K type strain sequencing project: providing services to taxonomists for standard genome sequencing and annotation.</title>
        <authorList>
            <consortium name="The Broad Institute Genomics Platform"/>
            <consortium name="The Broad Institute Genome Sequencing Center for Infectious Disease"/>
            <person name="Wu L."/>
            <person name="Ma J."/>
        </authorList>
    </citation>
    <scope>NUCLEOTIDE SEQUENCE [LARGE SCALE GENOMIC DNA]</scope>
    <source>
        <strain evidence="3">CCUG 48884</strain>
    </source>
</reference>
<feature type="compositionally biased region" description="Low complexity" evidence="1">
    <location>
        <begin position="339"/>
        <end position="349"/>
    </location>
</feature>
<gene>
    <name evidence="2" type="ORF">ACFQ4M_00425</name>
</gene>
<evidence type="ECO:0000313" key="3">
    <source>
        <dbReference type="Proteomes" id="UP001597158"/>
    </source>
</evidence>
<name>A0ABW3WA00_9RHOO</name>
<keyword evidence="3" id="KW-1185">Reference proteome</keyword>